<accession>A0ACC0G081</accession>
<gene>
    <name evidence="1" type="ORF">LOK49_LG11G02749</name>
</gene>
<comment type="caution">
    <text evidence="1">The sequence shown here is derived from an EMBL/GenBank/DDBJ whole genome shotgun (WGS) entry which is preliminary data.</text>
</comment>
<dbReference type="EMBL" id="CM045769">
    <property type="protein sequence ID" value="KAI7994054.1"/>
    <property type="molecule type" value="Genomic_DNA"/>
</dbReference>
<protein>
    <submittedName>
        <fullName evidence="1">ABC transporter C family member 10</fullName>
    </submittedName>
</protein>
<dbReference type="Proteomes" id="UP001060215">
    <property type="component" value="Chromosome 12"/>
</dbReference>
<evidence type="ECO:0000313" key="2">
    <source>
        <dbReference type="Proteomes" id="UP001060215"/>
    </source>
</evidence>
<reference evidence="1 2" key="1">
    <citation type="journal article" date="2022" name="Plant J.">
        <title>Chromosome-level genome of Camellia lanceoleosa provides a valuable resource for understanding genome evolution and self-incompatibility.</title>
        <authorList>
            <person name="Gong W."/>
            <person name="Xiao S."/>
            <person name="Wang L."/>
            <person name="Liao Z."/>
            <person name="Chang Y."/>
            <person name="Mo W."/>
            <person name="Hu G."/>
            <person name="Li W."/>
            <person name="Zhao G."/>
            <person name="Zhu H."/>
            <person name="Hu X."/>
            <person name="Ji K."/>
            <person name="Xiang X."/>
            <person name="Song Q."/>
            <person name="Yuan D."/>
            <person name="Jin S."/>
            <person name="Zhang L."/>
        </authorList>
    </citation>
    <scope>NUCLEOTIDE SEQUENCE [LARGE SCALE GENOMIC DNA]</scope>
    <source>
        <strain evidence="1">SQ_2022a</strain>
    </source>
</reference>
<evidence type="ECO:0000313" key="1">
    <source>
        <dbReference type="EMBL" id="KAI7994054.1"/>
    </source>
</evidence>
<name>A0ACC0G081_9ERIC</name>
<sequence>MEEGPWTIFCGNSACSHGHNCTSGFAAIFNPHSCPNHVLVIAFDIIVFLICLFTVIYKSNSKKVVASPHSLHCLPISSAIFNGGLGLAYLGFGVWTIQEKLRSEHSLIPLHQWLVVLFQGFTWLLLSLIVSLNTQRSRHIVTVKLCSVLALLFSVFLCIPSVWEVVEERVASVKSVLDITTFPVAIVMIFCAFRAQKNEGIEPNTKFDSLYEPLQSKEADMDGEIDTDESDDDVTPFAKAGFLSKMSFWWLNPLLKKGKAKVLEDKDVPKLREVDRAETCYLTFMEELRKRKEKGTAQNPPFLSTIFFCQRRALLISGFFALLKVLTLSTGPVLLKAFIDVAQGKEAFKYEGYALTLGLFLAKCLESVSERQWYFQTRLIGLQVRSLLSAAIYQKQLRLSNAAKTTHSPGEITNYVTVDAYRIGEFPYWFHQIWTTSLQICLAFIIMYYSVGLATIAAVVVIIVTVFGNYPVAKLQHEHLTKLMAAQDKRLKAITEALGNMKVLKLYAWETHFKSVIARLRNDESSYLAAVLSQRGYHLVLFWSSPTIVSAITFWTCYFLGIPLNVSNVFTFLATLRILQEPIRLIPDIGAVFIEGKVSFTRIVKFLEAPELQDRHMKQKHDAKGHEKSIFINSSRISWDASSLKPTLTDINLAVKPGEKIAVCGEVGSGKSTLIATILGEISNINGIVQVHGKIAYVAQTAWIQTGTIQENILFGSNMDFHRYQEVLEKCSLIKDLEMLPFGDCTIIGERGVNLSGGQKQRIQLARALYQDADVYLLDDPFSAVDAHTATSLFNEYVMEALAGKTVLLVTHQVDFLPAFDTILLMSDGKIVEAATYDQLLTSSQQFQILVNAHKDTAGSEMQTEYSSQRPKTSKEEIQKIYTKEQLEESLGDQLVKEEERETGDAGFKPYIQYLNKSNGFLYLSLAVIVHIIYIIGQFVQSLWLAADVQDYSVSRLELILVYTLIGCGMSIFLIVRSYFVVVLGLKTSKSIFSKLMTSLFRAPMSFYDSTPLGRILSRVSSDLNMVDLELAFKFSVSIGTTMNTYFSFCVLAIITWPILIVIIPMVYVTILLQRFYFVSAKELMRIVGTTKSSLASHLGESIAGVVTVRAFGEEDRFFSENLRLIDANASAFFHNFSANEWLIQRLEILCSIVLSCSALALTLFPLEASKSGYIGMALSYGLSLNLFVVASVQSQCMISNLIISVERLEQYLHIPSEAPEIIESNRPALTWPEVGKVEICNLKVRYRPNAPLVLRGVSCMFEGGHKIGIVGRTGSGKTTLISALFRLVEPTEGMIIIDDLDISTIGLHDLRSHFGVIPQDPTLFCGSVRFNLDPLSEHTDQEIWEVLEKCQLREAVQEKAEGLNSLVVQDGSNWSMGQRQLFCLGRALLKRRKILVLDEATASIDNATDSIIQKTIRTEFADCTVITVAHRIPTVMDCTMVLAVKDGQLVEYDEPMKLMSKEGSLFGQLVKEYWSHSGNANGVESEDLRQ</sequence>
<proteinExistence type="predicted"/>
<keyword evidence="2" id="KW-1185">Reference proteome</keyword>
<organism evidence="1 2">
    <name type="scientific">Camellia lanceoleosa</name>
    <dbReference type="NCBI Taxonomy" id="1840588"/>
    <lineage>
        <taxon>Eukaryota</taxon>
        <taxon>Viridiplantae</taxon>
        <taxon>Streptophyta</taxon>
        <taxon>Embryophyta</taxon>
        <taxon>Tracheophyta</taxon>
        <taxon>Spermatophyta</taxon>
        <taxon>Magnoliopsida</taxon>
        <taxon>eudicotyledons</taxon>
        <taxon>Gunneridae</taxon>
        <taxon>Pentapetalae</taxon>
        <taxon>asterids</taxon>
        <taxon>Ericales</taxon>
        <taxon>Theaceae</taxon>
        <taxon>Camellia</taxon>
    </lineage>
</organism>